<reference evidence="1" key="2">
    <citation type="submission" date="2018-07" db="EMBL/GenBank/DDBJ databases">
        <authorList>
            <consortium name="NCBI Pathogen Detection Project"/>
        </authorList>
    </citation>
    <scope>NUCLEOTIDE SEQUENCE</scope>
    <source>
        <strain evidence="1">09051564_33_guinea_fowl_Incl1_ESC-S_2009</strain>
    </source>
</reference>
<organism evidence="1">
    <name type="scientific">Salmonella infantis</name>
    <dbReference type="NCBI Taxonomy" id="595"/>
    <lineage>
        <taxon>Bacteria</taxon>
        <taxon>Pseudomonadati</taxon>
        <taxon>Pseudomonadota</taxon>
        <taxon>Gammaproteobacteria</taxon>
        <taxon>Enterobacterales</taxon>
        <taxon>Enterobacteriaceae</taxon>
        <taxon>Salmonella</taxon>
    </lineage>
</organism>
<gene>
    <name evidence="1" type="ORF">G9W72_004568</name>
</gene>
<evidence type="ECO:0000313" key="1">
    <source>
        <dbReference type="EMBL" id="HAF0301422.1"/>
    </source>
</evidence>
<name>A0A740Q0N5_SALIN</name>
<protein>
    <submittedName>
        <fullName evidence="1">Uncharacterized protein</fullName>
    </submittedName>
</protein>
<dbReference type="AlphaFoldDB" id="A0A740Q0N5"/>
<accession>A0A740Q0N5</accession>
<sequence length="228" mass="26449">MMVNYLVLNESNLVDIYENELDLLIEKNKEKIDNYVKNSDLFLRQDFMKLFNGYIEKNKINSYEHLRQNCKLATCIQGIINGFGGNVYDQVIKHIETSNNKGEVLDNDQAWDKFRNTSEKIKNNEVFGFNYTNSIYFVEFVSDNANELEKINNRALSTVYISNFDKIKKYNSITPESVINDLKNTAKNDGSITKDIHPALKVLIETEIIEESLDTDIIQTAPKKRNRL</sequence>
<dbReference type="EMBL" id="DAATVP010000028">
    <property type="protein sequence ID" value="HAF0301422.1"/>
    <property type="molecule type" value="Genomic_DNA"/>
</dbReference>
<proteinExistence type="predicted"/>
<reference evidence="1" key="1">
    <citation type="journal article" date="2018" name="Genome Biol.">
        <title>SKESA: strategic k-mer extension for scrupulous assemblies.</title>
        <authorList>
            <person name="Souvorov A."/>
            <person name="Agarwala R."/>
            <person name="Lipman D.J."/>
        </authorList>
    </citation>
    <scope>NUCLEOTIDE SEQUENCE</scope>
    <source>
        <strain evidence="1">09051564_33_guinea_fowl_Incl1_ESC-S_2009</strain>
    </source>
</reference>
<comment type="caution">
    <text evidence="1">The sequence shown here is derived from an EMBL/GenBank/DDBJ whole genome shotgun (WGS) entry which is preliminary data.</text>
</comment>